<dbReference type="CDD" id="cd00093">
    <property type="entry name" value="HTH_XRE"/>
    <property type="match status" value="1"/>
</dbReference>
<evidence type="ECO:0000259" key="1">
    <source>
        <dbReference type="PROSITE" id="PS50112"/>
    </source>
</evidence>
<name>A0ABT9TY54_PAEHA</name>
<dbReference type="RefSeq" id="WP_307201828.1">
    <property type="nucleotide sequence ID" value="NZ_JAUSST010000001.1"/>
</dbReference>
<dbReference type="SMART" id="SM00530">
    <property type="entry name" value="HTH_XRE"/>
    <property type="match status" value="1"/>
</dbReference>
<reference evidence="3 4" key="1">
    <citation type="submission" date="2023-07" db="EMBL/GenBank/DDBJ databases">
        <title>Sorghum-associated microbial communities from plants grown in Nebraska, USA.</title>
        <authorList>
            <person name="Schachtman D."/>
        </authorList>
    </citation>
    <scope>NUCLEOTIDE SEQUENCE [LARGE SCALE GENOMIC DNA]</scope>
    <source>
        <strain evidence="3 4">CC482</strain>
    </source>
</reference>
<comment type="caution">
    <text evidence="3">The sequence shown here is derived from an EMBL/GenBank/DDBJ whole genome shotgun (WGS) entry which is preliminary data.</text>
</comment>
<protein>
    <submittedName>
        <fullName evidence="3">DNA-binding Xre family transcriptional regulator</fullName>
    </submittedName>
</protein>
<dbReference type="EMBL" id="JAUSSU010000002">
    <property type="protein sequence ID" value="MDQ0111683.1"/>
    <property type="molecule type" value="Genomic_DNA"/>
</dbReference>
<organism evidence="3 4">
    <name type="scientific">Paenibacillus harenae</name>
    <dbReference type="NCBI Taxonomy" id="306543"/>
    <lineage>
        <taxon>Bacteria</taxon>
        <taxon>Bacillati</taxon>
        <taxon>Bacillota</taxon>
        <taxon>Bacilli</taxon>
        <taxon>Bacillales</taxon>
        <taxon>Paenibacillaceae</taxon>
        <taxon>Paenibacillus</taxon>
    </lineage>
</organism>
<evidence type="ECO:0000313" key="3">
    <source>
        <dbReference type="EMBL" id="MDQ0111683.1"/>
    </source>
</evidence>
<accession>A0ABT9TY54</accession>
<dbReference type="GO" id="GO:0003677">
    <property type="term" value="F:DNA binding"/>
    <property type="evidence" value="ECO:0007669"/>
    <property type="project" value="UniProtKB-KW"/>
</dbReference>
<dbReference type="Proteomes" id="UP001229346">
    <property type="component" value="Unassembled WGS sequence"/>
</dbReference>
<keyword evidence="4" id="KW-1185">Reference proteome</keyword>
<dbReference type="InterPro" id="IPR010982">
    <property type="entry name" value="Lambda_DNA-bd_dom_sf"/>
</dbReference>
<dbReference type="SUPFAM" id="SSF55785">
    <property type="entry name" value="PYP-like sensor domain (PAS domain)"/>
    <property type="match status" value="1"/>
</dbReference>
<dbReference type="InterPro" id="IPR035965">
    <property type="entry name" value="PAS-like_dom_sf"/>
</dbReference>
<gene>
    <name evidence="3" type="ORF">J2T15_001116</name>
</gene>
<dbReference type="Pfam" id="PF13426">
    <property type="entry name" value="PAS_9"/>
    <property type="match status" value="1"/>
</dbReference>
<proteinExistence type="predicted"/>
<sequence>MTPYYRLFQIFDKPIIILGMEQGQVRIIDANEAFSRLLGYTLEEIKSKESAGHLLKYNIDVSKQSLKSELGINTKQNKQIPVRVDQHPIPKEPGETELLCFVVFEDLTAFKWIEQKCEQNKVIISGIVDAHAHIRFLRDSVAPLLFEPDKKMEDETILSFIADSEHVRLMDALSEAGTMKKEKSLTLQTSRLSGIELELSITFTPIFDGFGETKEYAFVIWDLKPIDDSIDSSMKLKIWMAKRDMTAGMLSEATGISMQTISKLRNGKILRPQRLTAELIASELRVDVHDIWTKIGK</sequence>
<dbReference type="InterPro" id="IPR000014">
    <property type="entry name" value="PAS"/>
</dbReference>
<dbReference type="Pfam" id="PF13443">
    <property type="entry name" value="HTH_26"/>
    <property type="match status" value="1"/>
</dbReference>
<feature type="domain" description="PAS" evidence="1">
    <location>
        <begin position="1"/>
        <end position="48"/>
    </location>
</feature>
<dbReference type="Gene3D" id="3.30.450.20">
    <property type="entry name" value="PAS domain"/>
    <property type="match status" value="1"/>
</dbReference>
<dbReference type="Gene3D" id="1.10.260.40">
    <property type="entry name" value="lambda repressor-like DNA-binding domains"/>
    <property type="match status" value="1"/>
</dbReference>
<feature type="domain" description="HTH cro/C1-type" evidence="2">
    <location>
        <begin position="236"/>
        <end position="291"/>
    </location>
</feature>
<keyword evidence="3" id="KW-0238">DNA-binding</keyword>
<evidence type="ECO:0000313" key="4">
    <source>
        <dbReference type="Proteomes" id="UP001229346"/>
    </source>
</evidence>
<dbReference type="PROSITE" id="PS50943">
    <property type="entry name" value="HTH_CROC1"/>
    <property type="match status" value="1"/>
</dbReference>
<dbReference type="InterPro" id="IPR001387">
    <property type="entry name" value="Cro/C1-type_HTH"/>
</dbReference>
<dbReference type="SUPFAM" id="SSF47413">
    <property type="entry name" value="lambda repressor-like DNA-binding domains"/>
    <property type="match status" value="1"/>
</dbReference>
<dbReference type="PROSITE" id="PS50112">
    <property type="entry name" value="PAS"/>
    <property type="match status" value="1"/>
</dbReference>
<evidence type="ECO:0000259" key="2">
    <source>
        <dbReference type="PROSITE" id="PS50943"/>
    </source>
</evidence>